<evidence type="ECO:0000256" key="8">
    <source>
        <dbReference type="ARBA" id="ARBA00023136"/>
    </source>
</evidence>
<accession>A0A401YSC5</accession>
<dbReference type="InterPro" id="IPR032823">
    <property type="entry name" value="BCA_ABC_TP_C"/>
</dbReference>
<feature type="compositionally biased region" description="Acidic residues" evidence="9">
    <location>
        <begin position="348"/>
        <end position="358"/>
    </location>
</feature>
<keyword evidence="6" id="KW-0067">ATP-binding</keyword>
<sequence length="641" mass="66091">MTTLATAALRARTALHSPRGILAGRILAVAAIVWLIAAPYMVDLFTIILLSQALSLGLLAVSVAVLGGGAGLPSLGQVAPYAVGGYTAAILADHGMRIGVVHTLVAAAAGALFNALTAPIVVRTRGVTVLMITLAVGELVRTAAEKWKSVTGGTDGKSGIPPIEPFWGMGDLVDDVDTYWYVLLTTLVVIALTALVLRSPAGLLLDGARENETRMRATGHPVTGYLTVTYIGVGAIAGVAGALLISIQRYISPAHIGFDTSSLVLLAVVIGGGASLVGAMIGAALIVFTRDWLSGPWPGHGPLLLGLLFLIAVYTLPGGLAGVVAGGPRAAWRSLAKVIRPAGKSTADTDEPEADETTASEPAAADGPDLAKRASDEAGARAEVAPDPDALLTITGLTRRYGALAAVDGLDLTVRRGARHALLGPNGAGKSTVLAMIAGANPVTSGSIVFDGRDVTDLAPARRSRLGIARAFQQPAVVPSLSVLDNVTLAAWRHARRGGIAWRPSRYRSLAGEAAIHLETVGLTARADEIAGELSHGSRRLLDIAMALAGHPKLLLLDEPAAGLTDTDIELLADVLKALPAEVTMVLVEHNFALVREVTDTVTVLASGQLLATGTPDEIAEDRAVRDTYLGASEPEHQEVG</sequence>
<dbReference type="Pfam" id="PF02653">
    <property type="entry name" value="BPD_transp_2"/>
    <property type="match status" value="1"/>
</dbReference>
<feature type="transmembrane region" description="Helical" evidence="10">
    <location>
        <begin position="20"/>
        <end position="38"/>
    </location>
</feature>
<dbReference type="InterPro" id="IPR003439">
    <property type="entry name" value="ABC_transporter-like_ATP-bd"/>
</dbReference>
<evidence type="ECO:0000313" key="12">
    <source>
        <dbReference type="EMBL" id="GCD97465.1"/>
    </source>
</evidence>
<dbReference type="GO" id="GO:0016887">
    <property type="term" value="F:ATP hydrolysis activity"/>
    <property type="evidence" value="ECO:0007669"/>
    <property type="project" value="InterPro"/>
</dbReference>
<feature type="transmembrane region" description="Helical" evidence="10">
    <location>
        <begin position="303"/>
        <end position="325"/>
    </location>
</feature>
<reference evidence="12 13" key="1">
    <citation type="submission" date="2018-12" db="EMBL/GenBank/DDBJ databases">
        <title>Draft genome sequence of Embleya hyalina NBRC 13850T.</title>
        <authorList>
            <person name="Komaki H."/>
            <person name="Hosoyama A."/>
            <person name="Kimura A."/>
            <person name="Ichikawa N."/>
            <person name="Tamura T."/>
        </authorList>
    </citation>
    <scope>NUCLEOTIDE SEQUENCE [LARGE SCALE GENOMIC DNA]</scope>
    <source>
        <strain evidence="12 13">NBRC 13850</strain>
    </source>
</reference>
<dbReference type="InterPro" id="IPR051120">
    <property type="entry name" value="ABC_AA/LPS_Transport"/>
</dbReference>
<dbReference type="CDD" id="cd03219">
    <property type="entry name" value="ABC_Mj1267_LivG_branched"/>
    <property type="match status" value="1"/>
</dbReference>
<dbReference type="InterPro" id="IPR043428">
    <property type="entry name" value="LivM-like"/>
</dbReference>
<evidence type="ECO:0000256" key="5">
    <source>
        <dbReference type="ARBA" id="ARBA00022741"/>
    </source>
</evidence>
<dbReference type="SMART" id="SM00382">
    <property type="entry name" value="AAA"/>
    <property type="match status" value="1"/>
</dbReference>
<dbReference type="GO" id="GO:0005524">
    <property type="term" value="F:ATP binding"/>
    <property type="evidence" value="ECO:0007669"/>
    <property type="project" value="UniProtKB-KW"/>
</dbReference>
<dbReference type="PANTHER" id="PTHR45772:SF7">
    <property type="entry name" value="AMINO ACID ABC TRANSPORTER ATP-BINDING PROTEIN"/>
    <property type="match status" value="1"/>
</dbReference>
<dbReference type="InterPro" id="IPR003593">
    <property type="entry name" value="AAA+_ATPase"/>
</dbReference>
<dbReference type="Pfam" id="PF12399">
    <property type="entry name" value="BCA_ABC_TP_C"/>
    <property type="match status" value="1"/>
</dbReference>
<name>A0A401YSC5_9ACTN</name>
<evidence type="ECO:0000256" key="9">
    <source>
        <dbReference type="SAM" id="MobiDB-lite"/>
    </source>
</evidence>
<dbReference type="GO" id="GO:0005886">
    <property type="term" value="C:plasma membrane"/>
    <property type="evidence" value="ECO:0007669"/>
    <property type="project" value="UniProtKB-SubCell"/>
</dbReference>
<dbReference type="InterPro" id="IPR027417">
    <property type="entry name" value="P-loop_NTPase"/>
</dbReference>
<dbReference type="InterPro" id="IPR001851">
    <property type="entry name" value="ABC_transp_permease"/>
</dbReference>
<evidence type="ECO:0000256" key="2">
    <source>
        <dbReference type="ARBA" id="ARBA00022448"/>
    </source>
</evidence>
<comment type="caution">
    <text evidence="12">The sequence shown here is derived from an EMBL/GenBank/DDBJ whole genome shotgun (WGS) entry which is preliminary data.</text>
</comment>
<dbReference type="GO" id="GO:0015808">
    <property type="term" value="P:L-alanine transport"/>
    <property type="evidence" value="ECO:0007669"/>
    <property type="project" value="TreeGrafter"/>
</dbReference>
<evidence type="ECO:0000256" key="7">
    <source>
        <dbReference type="ARBA" id="ARBA00022989"/>
    </source>
</evidence>
<dbReference type="SUPFAM" id="SSF52540">
    <property type="entry name" value="P-loop containing nucleoside triphosphate hydrolases"/>
    <property type="match status" value="1"/>
</dbReference>
<protein>
    <submittedName>
        <fullName evidence="12">ABC transporter</fullName>
    </submittedName>
</protein>
<evidence type="ECO:0000256" key="1">
    <source>
        <dbReference type="ARBA" id="ARBA00004651"/>
    </source>
</evidence>
<dbReference type="Pfam" id="PF00005">
    <property type="entry name" value="ABC_tran"/>
    <property type="match status" value="1"/>
</dbReference>
<dbReference type="GO" id="GO:1903806">
    <property type="term" value="P:L-isoleucine import across plasma membrane"/>
    <property type="evidence" value="ECO:0007669"/>
    <property type="project" value="TreeGrafter"/>
</dbReference>
<feature type="transmembrane region" description="Helical" evidence="10">
    <location>
        <begin position="228"/>
        <end position="251"/>
    </location>
</feature>
<organism evidence="12 13">
    <name type="scientific">Embleya hyalina</name>
    <dbReference type="NCBI Taxonomy" id="516124"/>
    <lineage>
        <taxon>Bacteria</taxon>
        <taxon>Bacillati</taxon>
        <taxon>Actinomycetota</taxon>
        <taxon>Actinomycetes</taxon>
        <taxon>Kitasatosporales</taxon>
        <taxon>Streptomycetaceae</taxon>
        <taxon>Embleya</taxon>
    </lineage>
</organism>
<keyword evidence="4 10" id="KW-0812">Transmembrane</keyword>
<dbReference type="GO" id="GO:0005304">
    <property type="term" value="F:L-valine transmembrane transporter activity"/>
    <property type="evidence" value="ECO:0007669"/>
    <property type="project" value="TreeGrafter"/>
</dbReference>
<feature type="compositionally biased region" description="Basic and acidic residues" evidence="9">
    <location>
        <begin position="369"/>
        <end position="380"/>
    </location>
</feature>
<evidence type="ECO:0000259" key="11">
    <source>
        <dbReference type="PROSITE" id="PS50893"/>
    </source>
</evidence>
<comment type="subcellular location">
    <subcellularLocation>
        <location evidence="1">Cell membrane</location>
        <topology evidence="1">Multi-pass membrane protein</topology>
    </subcellularLocation>
</comment>
<keyword evidence="5" id="KW-0547">Nucleotide-binding</keyword>
<feature type="transmembrane region" description="Helical" evidence="10">
    <location>
        <begin position="179"/>
        <end position="197"/>
    </location>
</feature>
<proteinExistence type="predicted"/>
<evidence type="ECO:0000256" key="10">
    <source>
        <dbReference type="SAM" id="Phobius"/>
    </source>
</evidence>
<feature type="transmembrane region" description="Helical" evidence="10">
    <location>
        <begin position="44"/>
        <end position="66"/>
    </location>
</feature>
<dbReference type="PROSITE" id="PS50893">
    <property type="entry name" value="ABC_TRANSPORTER_2"/>
    <property type="match status" value="1"/>
</dbReference>
<dbReference type="Gene3D" id="3.40.50.300">
    <property type="entry name" value="P-loop containing nucleotide triphosphate hydrolases"/>
    <property type="match status" value="1"/>
</dbReference>
<evidence type="ECO:0000256" key="3">
    <source>
        <dbReference type="ARBA" id="ARBA00022475"/>
    </source>
</evidence>
<keyword evidence="13" id="KW-1185">Reference proteome</keyword>
<gene>
    <name evidence="12" type="ORF">EHYA_05157</name>
</gene>
<feature type="transmembrane region" description="Helical" evidence="10">
    <location>
        <begin position="78"/>
        <end position="96"/>
    </location>
</feature>
<evidence type="ECO:0000313" key="13">
    <source>
        <dbReference type="Proteomes" id="UP000286931"/>
    </source>
</evidence>
<feature type="domain" description="ABC transporter" evidence="11">
    <location>
        <begin position="392"/>
        <end position="632"/>
    </location>
</feature>
<dbReference type="OrthoDB" id="9805514at2"/>
<dbReference type="GO" id="GO:0015192">
    <property type="term" value="F:L-phenylalanine transmembrane transporter activity"/>
    <property type="evidence" value="ECO:0007669"/>
    <property type="project" value="TreeGrafter"/>
</dbReference>
<dbReference type="EMBL" id="BIFH01000024">
    <property type="protein sequence ID" value="GCD97465.1"/>
    <property type="molecule type" value="Genomic_DNA"/>
</dbReference>
<dbReference type="GO" id="GO:0042941">
    <property type="term" value="P:D-alanine transmembrane transport"/>
    <property type="evidence" value="ECO:0007669"/>
    <property type="project" value="TreeGrafter"/>
</dbReference>
<evidence type="ECO:0000256" key="6">
    <source>
        <dbReference type="ARBA" id="ARBA00022840"/>
    </source>
</evidence>
<dbReference type="PANTHER" id="PTHR45772">
    <property type="entry name" value="CONSERVED COMPONENT OF ABC TRANSPORTER FOR NATURAL AMINO ACIDS-RELATED"/>
    <property type="match status" value="1"/>
</dbReference>
<feature type="transmembrane region" description="Helical" evidence="10">
    <location>
        <begin position="102"/>
        <end position="122"/>
    </location>
</feature>
<keyword evidence="8 10" id="KW-0472">Membrane</keyword>
<dbReference type="Proteomes" id="UP000286931">
    <property type="component" value="Unassembled WGS sequence"/>
</dbReference>
<keyword evidence="3" id="KW-1003">Cell membrane</keyword>
<dbReference type="RefSeq" id="WP_126639618.1">
    <property type="nucleotide sequence ID" value="NZ_BIFH01000024.1"/>
</dbReference>
<evidence type="ECO:0000256" key="4">
    <source>
        <dbReference type="ARBA" id="ARBA00022692"/>
    </source>
</evidence>
<dbReference type="GO" id="GO:1903805">
    <property type="term" value="P:L-valine import across plasma membrane"/>
    <property type="evidence" value="ECO:0007669"/>
    <property type="project" value="TreeGrafter"/>
</dbReference>
<dbReference type="CDD" id="cd06581">
    <property type="entry name" value="TM_PBP1_LivM_like"/>
    <property type="match status" value="1"/>
</dbReference>
<dbReference type="GO" id="GO:0015188">
    <property type="term" value="F:L-isoleucine transmembrane transporter activity"/>
    <property type="evidence" value="ECO:0007669"/>
    <property type="project" value="TreeGrafter"/>
</dbReference>
<feature type="transmembrane region" description="Helical" evidence="10">
    <location>
        <begin position="263"/>
        <end position="288"/>
    </location>
</feature>
<keyword evidence="7 10" id="KW-1133">Transmembrane helix</keyword>
<feature type="region of interest" description="Disordered" evidence="9">
    <location>
        <begin position="343"/>
        <end position="383"/>
    </location>
</feature>
<keyword evidence="2" id="KW-0813">Transport</keyword>
<dbReference type="AlphaFoldDB" id="A0A401YSC5"/>